<evidence type="ECO:0000313" key="16">
    <source>
        <dbReference type="Proteomes" id="UP000663829"/>
    </source>
</evidence>
<feature type="transmembrane region" description="Helical" evidence="9">
    <location>
        <begin position="632"/>
        <end position="661"/>
    </location>
</feature>
<sequence>IFGRLAGSLATHTSSLCHLNFNELSEYCPVGVTLHPFNFESYQHYCAIHLFNVTDYKTDLTHEVYSKVLQLVGLGVLSILLAYLQFIFLDISGKKQTNRIREILFRTVMKRNITYFETHKTGELSSRLTEYEKHLEETRLYGIKRGIVLGVFTGFQLMLLYWTYVPGFWFGMIFVNGDKSLSTGDVVVVLTSVSYGVSFLSNVSYALQAFAEARGAALRIWQLIDEPNCYTKSVDIGKNEVKLVGKIEFDNVEFSYSTRSSIKIIDKLSFVAYPGETIALVGHSGCGKSTCIQLLLRFYDLAVANCIRIDDKSIEQLNVKWLRQNIGVVNQEPVLFHTTIYENIKYGTPNQTVSVEEIYEAAKQANAHDFIMKLPNKYDTLVGERGVQLSGGEKQRICIARALVKQPKILLLDEATSALFPCRTTLIIAHRLSTIRQADRIYAIDKGKIVEQGTHDTLMEKQGYYYELVQTQSIQHAEEQPENSDEIQNEEKMRRMSSAVEADMSDTDKDLKNSRTHSPLVKLLKLNSPEWYFILFGSLASVFDGLIPPIFGVILSKVIENLFLSLSGSTLTKRVREKAFYSMLRQEVAWFDRPENSTGALCTRLSTDAVAVQKVTGVKIGVFVKTLSNLGIGLALGFVFSWQLALVMLAFIVLTFVLCYIQIYSMARLNNKNKFIIEQAGQLANESINNIHTVMQLTKEDDFCDQYSYMITKAYTSSKKHAQLSAIIFSTITPMALFILAALYGAAMVLLKHNEIKPKNVML</sequence>
<feature type="transmembrane region" description="Helical" evidence="9">
    <location>
        <begin position="186"/>
        <end position="207"/>
    </location>
</feature>
<dbReference type="PROSITE" id="PS50929">
    <property type="entry name" value="ABC_TM1F"/>
    <property type="match status" value="3"/>
</dbReference>
<comment type="similarity">
    <text evidence="2">Belongs to the ABC transporter superfamily. ABCB family. Multidrug resistance exporter (TC 3.A.1.201) subfamily.</text>
</comment>
<evidence type="ECO:0000256" key="7">
    <source>
        <dbReference type="ARBA" id="ARBA00023136"/>
    </source>
</evidence>
<evidence type="ECO:0000256" key="6">
    <source>
        <dbReference type="ARBA" id="ARBA00022989"/>
    </source>
</evidence>
<feature type="domain" description="ABC transporter" evidence="10">
    <location>
        <begin position="247"/>
        <end position="471"/>
    </location>
</feature>
<reference evidence="13" key="1">
    <citation type="submission" date="2021-02" db="EMBL/GenBank/DDBJ databases">
        <authorList>
            <person name="Nowell W R."/>
        </authorList>
    </citation>
    <scope>NUCLEOTIDE SEQUENCE</scope>
</reference>
<dbReference type="Pfam" id="PF00664">
    <property type="entry name" value="ABC_membrane"/>
    <property type="match status" value="2"/>
</dbReference>
<keyword evidence="6 9" id="KW-1133">Transmembrane helix</keyword>
<gene>
    <name evidence="13" type="ORF">GPM918_LOCUS9382</name>
    <name evidence="12" type="ORF">OVA965_LOCUS9144</name>
    <name evidence="15" type="ORF">SRO942_LOCUS9383</name>
    <name evidence="14" type="ORF">TMI583_LOCUS9140</name>
</gene>
<dbReference type="CDD" id="cd18578">
    <property type="entry name" value="ABC_6TM_Pgp_ABCB1_D2_like"/>
    <property type="match status" value="1"/>
</dbReference>
<protein>
    <submittedName>
        <fullName evidence="13">Uncharacterized protein</fullName>
    </submittedName>
</protein>
<dbReference type="InterPro" id="IPR027417">
    <property type="entry name" value="P-loop_NTPase"/>
</dbReference>
<evidence type="ECO:0000313" key="15">
    <source>
        <dbReference type="EMBL" id="CAF3695962.1"/>
    </source>
</evidence>
<evidence type="ECO:0000256" key="2">
    <source>
        <dbReference type="ARBA" id="ARBA00007577"/>
    </source>
</evidence>
<evidence type="ECO:0000256" key="4">
    <source>
        <dbReference type="ARBA" id="ARBA00022741"/>
    </source>
</evidence>
<dbReference type="Proteomes" id="UP000677228">
    <property type="component" value="Unassembled WGS sequence"/>
</dbReference>
<dbReference type="InterPro" id="IPR003593">
    <property type="entry name" value="AAA+_ATPase"/>
</dbReference>
<evidence type="ECO:0000313" key="14">
    <source>
        <dbReference type="EMBL" id="CAF3673531.1"/>
    </source>
</evidence>
<keyword evidence="5" id="KW-0067">ATP-binding</keyword>
<dbReference type="PROSITE" id="PS00211">
    <property type="entry name" value="ABC_TRANSPORTER_1"/>
    <property type="match status" value="1"/>
</dbReference>
<evidence type="ECO:0000313" key="12">
    <source>
        <dbReference type="EMBL" id="CAF0891323.1"/>
    </source>
</evidence>
<dbReference type="EMBL" id="CAJOBA010003192">
    <property type="protein sequence ID" value="CAF3673531.1"/>
    <property type="molecule type" value="Genomic_DNA"/>
</dbReference>
<dbReference type="SUPFAM" id="SSF52540">
    <property type="entry name" value="P-loop containing nucleoside triphosphate hydrolases"/>
    <property type="match status" value="1"/>
</dbReference>
<dbReference type="InterPro" id="IPR011527">
    <property type="entry name" value="ABC1_TM_dom"/>
</dbReference>
<evidence type="ECO:0000313" key="13">
    <source>
        <dbReference type="EMBL" id="CAF0915717.1"/>
    </source>
</evidence>
<dbReference type="AlphaFoldDB" id="A0A814AMI2"/>
<evidence type="ECO:0000256" key="8">
    <source>
        <dbReference type="SAM" id="MobiDB-lite"/>
    </source>
</evidence>
<feature type="domain" description="ABC transmembrane type-1" evidence="11">
    <location>
        <begin position="550"/>
        <end position="763"/>
    </location>
</feature>
<evidence type="ECO:0000259" key="11">
    <source>
        <dbReference type="PROSITE" id="PS50929"/>
    </source>
</evidence>
<feature type="transmembrane region" description="Helical" evidence="9">
    <location>
        <begin position="726"/>
        <end position="751"/>
    </location>
</feature>
<dbReference type="InterPro" id="IPR003439">
    <property type="entry name" value="ABC_transporter-like_ATP-bd"/>
</dbReference>
<evidence type="ECO:0000256" key="1">
    <source>
        <dbReference type="ARBA" id="ARBA00004141"/>
    </source>
</evidence>
<dbReference type="GO" id="GO:0016887">
    <property type="term" value="F:ATP hydrolysis activity"/>
    <property type="evidence" value="ECO:0007669"/>
    <property type="project" value="InterPro"/>
</dbReference>
<accession>A0A814AMI2</accession>
<feature type="domain" description="ABC transmembrane type-1" evidence="11">
    <location>
        <begin position="131"/>
        <end position="212"/>
    </location>
</feature>
<dbReference type="CDD" id="cd03249">
    <property type="entry name" value="ABC_MTABC3_MDL1_MDL2"/>
    <property type="match status" value="1"/>
</dbReference>
<evidence type="ECO:0000256" key="5">
    <source>
        <dbReference type="ARBA" id="ARBA00022840"/>
    </source>
</evidence>
<keyword evidence="3 9" id="KW-0812">Transmembrane</keyword>
<dbReference type="InterPro" id="IPR039421">
    <property type="entry name" value="Type_1_exporter"/>
</dbReference>
<organism evidence="13 16">
    <name type="scientific">Didymodactylos carnosus</name>
    <dbReference type="NCBI Taxonomy" id="1234261"/>
    <lineage>
        <taxon>Eukaryota</taxon>
        <taxon>Metazoa</taxon>
        <taxon>Spiralia</taxon>
        <taxon>Gnathifera</taxon>
        <taxon>Rotifera</taxon>
        <taxon>Eurotatoria</taxon>
        <taxon>Bdelloidea</taxon>
        <taxon>Philodinida</taxon>
        <taxon>Philodinidae</taxon>
        <taxon>Didymodactylos</taxon>
    </lineage>
</organism>
<dbReference type="Proteomes" id="UP000682733">
    <property type="component" value="Unassembled WGS sequence"/>
</dbReference>
<dbReference type="Proteomes" id="UP000663829">
    <property type="component" value="Unassembled WGS sequence"/>
</dbReference>
<dbReference type="InterPro" id="IPR036640">
    <property type="entry name" value="ABC1_TM_sf"/>
</dbReference>
<dbReference type="Proteomes" id="UP000681722">
    <property type="component" value="Unassembled WGS sequence"/>
</dbReference>
<dbReference type="EMBL" id="CAJOBC010001740">
    <property type="protein sequence ID" value="CAF3695962.1"/>
    <property type="molecule type" value="Genomic_DNA"/>
</dbReference>
<evidence type="ECO:0000256" key="9">
    <source>
        <dbReference type="SAM" id="Phobius"/>
    </source>
</evidence>
<dbReference type="EMBL" id="CAJNOQ010001740">
    <property type="protein sequence ID" value="CAF0915717.1"/>
    <property type="molecule type" value="Genomic_DNA"/>
</dbReference>
<evidence type="ECO:0000259" key="10">
    <source>
        <dbReference type="PROSITE" id="PS50893"/>
    </source>
</evidence>
<dbReference type="GO" id="GO:0140359">
    <property type="term" value="F:ABC-type transporter activity"/>
    <property type="evidence" value="ECO:0007669"/>
    <property type="project" value="InterPro"/>
</dbReference>
<keyword evidence="4" id="KW-0547">Nucleotide-binding</keyword>
<dbReference type="Gene3D" id="1.20.1560.10">
    <property type="entry name" value="ABC transporter type 1, transmembrane domain"/>
    <property type="match status" value="3"/>
</dbReference>
<dbReference type="InterPro" id="IPR017871">
    <property type="entry name" value="ABC_transporter-like_CS"/>
</dbReference>
<dbReference type="GO" id="GO:0005524">
    <property type="term" value="F:ATP binding"/>
    <property type="evidence" value="ECO:0007669"/>
    <property type="project" value="UniProtKB-KW"/>
</dbReference>
<keyword evidence="7 9" id="KW-0472">Membrane</keyword>
<dbReference type="PROSITE" id="PS50893">
    <property type="entry name" value="ABC_TRANSPORTER_2"/>
    <property type="match status" value="1"/>
</dbReference>
<dbReference type="GO" id="GO:0016020">
    <property type="term" value="C:membrane"/>
    <property type="evidence" value="ECO:0007669"/>
    <property type="project" value="UniProtKB-SubCell"/>
</dbReference>
<comment type="subcellular location">
    <subcellularLocation>
        <location evidence="1">Membrane</location>
        <topology evidence="1">Multi-pass membrane protein</topology>
    </subcellularLocation>
</comment>
<comment type="caution">
    <text evidence="13">The sequence shown here is derived from an EMBL/GenBank/DDBJ whole genome shotgun (WGS) entry which is preliminary data.</text>
</comment>
<dbReference type="SUPFAM" id="SSF90123">
    <property type="entry name" value="ABC transporter transmembrane region"/>
    <property type="match status" value="2"/>
</dbReference>
<dbReference type="SMART" id="SM00382">
    <property type="entry name" value="AAA"/>
    <property type="match status" value="1"/>
</dbReference>
<dbReference type="PANTHER" id="PTHR43394">
    <property type="entry name" value="ATP-DEPENDENT PERMEASE MDL1, MITOCHONDRIAL"/>
    <property type="match status" value="1"/>
</dbReference>
<feature type="region of interest" description="Disordered" evidence="8">
    <location>
        <begin position="476"/>
        <end position="496"/>
    </location>
</feature>
<proteinExistence type="inferred from homology"/>
<name>A0A814AMI2_9BILA</name>
<dbReference type="OrthoDB" id="6500128at2759"/>
<feature type="non-terminal residue" evidence="13">
    <location>
        <position position="1"/>
    </location>
</feature>
<dbReference type="PANTHER" id="PTHR43394:SF27">
    <property type="entry name" value="ATP-DEPENDENT TRANSLOCASE ABCB1-LIKE"/>
    <property type="match status" value="1"/>
</dbReference>
<dbReference type="EMBL" id="CAJNOK010003191">
    <property type="protein sequence ID" value="CAF0891323.1"/>
    <property type="molecule type" value="Genomic_DNA"/>
</dbReference>
<dbReference type="Pfam" id="PF00005">
    <property type="entry name" value="ABC_tran"/>
    <property type="match status" value="1"/>
</dbReference>
<feature type="domain" description="ABC transmembrane type-1" evidence="11">
    <location>
        <begin position="68"/>
        <end position="130"/>
    </location>
</feature>
<keyword evidence="16" id="KW-1185">Reference proteome</keyword>
<feature type="transmembrane region" description="Helical" evidence="9">
    <location>
        <begin position="68"/>
        <end position="89"/>
    </location>
</feature>
<evidence type="ECO:0000256" key="3">
    <source>
        <dbReference type="ARBA" id="ARBA00022692"/>
    </source>
</evidence>
<dbReference type="Gene3D" id="3.40.50.300">
    <property type="entry name" value="P-loop containing nucleotide triphosphate hydrolases"/>
    <property type="match status" value="1"/>
</dbReference>
<feature type="transmembrane region" description="Helical" evidence="9">
    <location>
        <begin position="147"/>
        <end position="174"/>
    </location>
</feature>
<dbReference type="FunFam" id="3.40.50.300:FF:000218">
    <property type="entry name" value="Multidrug ABC transporter ATP-binding protein"/>
    <property type="match status" value="1"/>
</dbReference>
<feature type="transmembrane region" description="Helical" evidence="9">
    <location>
        <begin position="531"/>
        <end position="555"/>
    </location>
</feature>